<keyword evidence="8" id="KW-0833">Ubl conjugation pathway</keyword>
<comment type="subcellular location">
    <subcellularLocation>
        <location evidence="2">Membrane</location>
        <topology evidence="2">Multi-pass membrane protein</topology>
    </subcellularLocation>
</comment>
<dbReference type="GO" id="GO:0006511">
    <property type="term" value="P:ubiquitin-dependent protein catabolic process"/>
    <property type="evidence" value="ECO:0007669"/>
    <property type="project" value="TreeGrafter"/>
</dbReference>
<feature type="domain" description="RING-type" evidence="13">
    <location>
        <begin position="72"/>
        <end position="114"/>
    </location>
</feature>
<organism evidence="14 15">
    <name type="scientific">Smittium mucronatum</name>
    <dbReference type="NCBI Taxonomy" id="133383"/>
    <lineage>
        <taxon>Eukaryota</taxon>
        <taxon>Fungi</taxon>
        <taxon>Fungi incertae sedis</taxon>
        <taxon>Zoopagomycota</taxon>
        <taxon>Kickxellomycotina</taxon>
        <taxon>Harpellomycetes</taxon>
        <taxon>Harpellales</taxon>
        <taxon>Legeriomycetaceae</taxon>
        <taxon>Smittium</taxon>
    </lineage>
</organism>
<protein>
    <recommendedName>
        <fullName evidence="3">RING-type E3 ubiquitin transferase</fullName>
        <ecNumber evidence="3">2.3.2.27</ecNumber>
    </recommendedName>
</protein>
<dbReference type="InterPro" id="IPR013083">
    <property type="entry name" value="Znf_RING/FYVE/PHD"/>
</dbReference>
<keyword evidence="15" id="KW-1185">Reference proteome</keyword>
<keyword evidence="11" id="KW-0472">Membrane</keyword>
<keyword evidence="5" id="KW-0812">Transmembrane</keyword>
<evidence type="ECO:0000256" key="8">
    <source>
        <dbReference type="ARBA" id="ARBA00022786"/>
    </source>
</evidence>
<dbReference type="STRING" id="133383.A0A1R0H877"/>
<keyword evidence="4" id="KW-0808">Transferase</keyword>
<keyword evidence="7 12" id="KW-0863">Zinc-finger</keyword>
<evidence type="ECO:0000256" key="11">
    <source>
        <dbReference type="ARBA" id="ARBA00023136"/>
    </source>
</evidence>
<evidence type="ECO:0000256" key="10">
    <source>
        <dbReference type="ARBA" id="ARBA00022989"/>
    </source>
</evidence>
<name>A0A1R0H877_9FUNG</name>
<sequence>MVNQSTHIIHENGDRVFEKECQGEEKIESDSLKETSKDIKVTIYADKNRVATETGNAYENQEQTQTNYDLDCLICFEKINIGEDIRRIPCLHMFHRECLDQWLLERVGSCPNCRLDLHTETAKDHKPINPELVHISSAASSSMRIENQVSPDLNIGFNRTS</sequence>
<keyword evidence="9" id="KW-0862">Zinc</keyword>
<comment type="caution">
    <text evidence="14">The sequence shown here is derived from an EMBL/GenBank/DDBJ whole genome shotgun (WGS) entry which is preliminary data.</text>
</comment>
<evidence type="ECO:0000256" key="5">
    <source>
        <dbReference type="ARBA" id="ARBA00022692"/>
    </source>
</evidence>
<gene>
    <name evidence="14" type="ORF">AYI68_g526</name>
</gene>
<evidence type="ECO:0000256" key="2">
    <source>
        <dbReference type="ARBA" id="ARBA00004141"/>
    </source>
</evidence>
<accession>A0A1R0H877</accession>
<dbReference type="SUPFAM" id="SSF57850">
    <property type="entry name" value="RING/U-box"/>
    <property type="match status" value="1"/>
</dbReference>
<dbReference type="GO" id="GO:0061630">
    <property type="term" value="F:ubiquitin protein ligase activity"/>
    <property type="evidence" value="ECO:0007669"/>
    <property type="project" value="UniProtKB-EC"/>
</dbReference>
<dbReference type="GO" id="GO:0016567">
    <property type="term" value="P:protein ubiquitination"/>
    <property type="evidence" value="ECO:0007669"/>
    <property type="project" value="TreeGrafter"/>
</dbReference>
<dbReference type="PANTHER" id="PTHR45977:SF4">
    <property type="entry name" value="RING-TYPE DOMAIN-CONTAINING PROTEIN"/>
    <property type="match status" value="1"/>
</dbReference>
<evidence type="ECO:0000256" key="12">
    <source>
        <dbReference type="PROSITE-ProRule" id="PRU00175"/>
    </source>
</evidence>
<dbReference type="Proteomes" id="UP000187455">
    <property type="component" value="Unassembled WGS sequence"/>
</dbReference>
<evidence type="ECO:0000256" key="1">
    <source>
        <dbReference type="ARBA" id="ARBA00000900"/>
    </source>
</evidence>
<evidence type="ECO:0000256" key="3">
    <source>
        <dbReference type="ARBA" id="ARBA00012483"/>
    </source>
</evidence>
<keyword evidence="6" id="KW-0479">Metal-binding</keyword>
<evidence type="ECO:0000256" key="4">
    <source>
        <dbReference type="ARBA" id="ARBA00022679"/>
    </source>
</evidence>
<dbReference type="PROSITE" id="PS50089">
    <property type="entry name" value="ZF_RING_2"/>
    <property type="match status" value="1"/>
</dbReference>
<dbReference type="EC" id="2.3.2.27" evidence="3"/>
<dbReference type="InterPro" id="IPR001841">
    <property type="entry name" value="Znf_RING"/>
</dbReference>
<dbReference type="AlphaFoldDB" id="A0A1R0H877"/>
<comment type="catalytic activity">
    <reaction evidence="1">
        <text>S-ubiquitinyl-[E2 ubiquitin-conjugating enzyme]-L-cysteine + [acceptor protein]-L-lysine = [E2 ubiquitin-conjugating enzyme]-L-cysteine + N(6)-ubiquitinyl-[acceptor protein]-L-lysine.</text>
        <dbReference type="EC" id="2.3.2.27"/>
    </reaction>
</comment>
<evidence type="ECO:0000313" key="15">
    <source>
        <dbReference type="Proteomes" id="UP000187455"/>
    </source>
</evidence>
<evidence type="ECO:0000256" key="9">
    <source>
        <dbReference type="ARBA" id="ARBA00022833"/>
    </source>
</evidence>
<evidence type="ECO:0000313" key="14">
    <source>
        <dbReference type="EMBL" id="OLY85284.1"/>
    </source>
</evidence>
<evidence type="ECO:0000256" key="7">
    <source>
        <dbReference type="ARBA" id="ARBA00022771"/>
    </source>
</evidence>
<dbReference type="Pfam" id="PF13639">
    <property type="entry name" value="zf-RING_2"/>
    <property type="match status" value="1"/>
</dbReference>
<dbReference type="GO" id="GO:0016020">
    <property type="term" value="C:membrane"/>
    <property type="evidence" value="ECO:0007669"/>
    <property type="project" value="UniProtKB-SubCell"/>
</dbReference>
<dbReference type="Gene3D" id="3.30.40.10">
    <property type="entry name" value="Zinc/RING finger domain, C3HC4 (zinc finger)"/>
    <property type="match status" value="1"/>
</dbReference>
<evidence type="ECO:0000259" key="13">
    <source>
        <dbReference type="PROSITE" id="PS50089"/>
    </source>
</evidence>
<evidence type="ECO:0000256" key="6">
    <source>
        <dbReference type="ARBA" id="ARBA00022723"/>
    </source>
</evidence>
<dbReference type="OrthoDB" id="8062037at2759"/>
<dbReference type="EMBL" id="LSSL01000164">
    <property type="protein sequence ID" value="OLY85284.1"/>
    <property type="molecule type" value="Genomic_DNA"/>
</dbReference>
<reference evidence="14 15" key="1">
    <citation type="journal article" date="2016" name="Mol. Biol. Evol.">
        <title>Genome-Wide Survey of Gut Fungi (Harpellales) Reveals the First Horizontally Transferred Ubiquitin Gene from a Mosquito Host.</title>
        <authorList>
            <person name="Wang Y."/>
            <person name="White M.M."/>
            <person name="Kvist S."/>
            <person name="Moncalvo J.M."/>
        </authorList>
    </citation>
    <scope>NUCLEOTIDE SEQUENCE [LARGE SCALE GENOMIC DNA]</scope>
    <source>
        <strain evidence="14 15">ALG-7-W6</strain>
    </source>
</reference>
<dbReference type="GO" id="GO:0008270">
    <property type="term" value="F:zinc ion binding"/>
    <property type="evidence" value="ECO:0007669"/>
    <property type="project" value="UniProtKB-KW"/>
</dbReference>
<keyword evidence="10" id="KW-1133">Transmembrane helix</keyword>
<proteinExistence type="predicted"/>
<dbReference type="PANTHER" id="PTHR45977">
    <property type="entry name" value="TARGET OF ERK KINASE MPK-1"/>
    <property type="match status" value="1"/>
</dbReference>
<dbReference type="SMART" id="SM00184">
    <property type="entry name" value="RING"/>
    <property type="match status" value="1"/>
</dbReference>